<evidence type="ECO:0000256" key="2">
    <source>
        <dbReference type="SAM" id="Phobius"/>
    </source>
</evidence>
<keyword evidence="2" id="KW-1133">Transmembrane helix</keyword>
<keyword evidence="2" id="KW-0472">Membrane</keyword>
<keyword evidence="1" id="KW-0175">Coiled coil</keyword>
<dbReference type="Gene3D" id="2.60.120.560">
    <property type="entry name" value="Exo-inulinase, domain 1"/>
    <property type="match status" value="1"/>
</dbReference>
<dbReference type="OrthoDB" id="959104at2"/>
<evidence type="ECO:0000313" key="3">
    <source>
        <dbReference type="EMBL" id="AFM05921.1"/>
    </source>
</evidence>
<accession>I4APN6</accession>
<name>I4APN6_BERLS</name>
<dbReference type="AlphaFoldDB" id="I4APN6"/>
<dbReference type="EMBL" id="CP003345">
    <property type="protein sequence ID" value="AFM05921.1"/>
    <property type="molecule type" value="Genomic_DNA"/>
</dbReference>
<dbReference type="KEGG" id="fli:Fleli_3604"/>
<protein>
    <submittedName>
        <fullName evidence="3">Uncharacterized protein</fullName>
    </submittedName>
</protein>
<sequence>MANQNNSKKNRQEQEELEQRILERLKQQVFDKDEELKNHQNDQSVREATKEALADMTSLEKEDVDQLYQRIKREEHEKVARERLSKKTKKNILYFILFAFGLIGTSIAYYFLAPEPVLFSYTEDFEAESSIFIDEESYKYKKTIENGELIYESNIDEWCYWNSSPTIKFPKNYTIIAKSNWKTGSYAMYGLNLINNNENYMIFSLNKEGKSNISVRHYDKYTDNDWDYKIFTDKSNTHTQRIEVKNGLYEYYVDDKFVRKGNLAPFDFNYVGFRLCDHQTIGFEEISMKNNDTGEYLIQESFENPTSQTLTDWDVESKFSYTFEQKEGKFIMNHNDEGYCHRTEAFLPTIRQDEKWELSTDVTWKEGEQADFGILFISDDGEIGEFMISSAGKAVFKLVDQNFKINHESNYIPTGFVSKGKETYQLTIKSVEDNKLEFYVNDRKVLTEKKSFSKIEKIGLITCGEQIVEFDNVKYEEK</sequence>
<feature type="coiled-coil region" evidence="1">
    <location>
        <begin position="8"/>
        <end position="42"/>
    </location>
</feature>
<reference evidence="4" key="1">
    <citation type="submission" date="2012-06" db="EMBL/GenBank/DDBJ databases">
        <title>The complete genome of Flexibacter litoralis DSM 6794.</title>
        <authorList>
            <person name="Lucas S."/>
            <person name="Copeland A."/>
            <person name="Lapidus A."/>
            <person name="Glavina del Rio T."/>
            <person name="Dalin E."/>
            <person name="Tice H."/>
            <person name="Bruce D."/>
            <person name="Goodwin L."/>
            <person name="Pitluck S."/>
            <person name="Peters L."/>
            <person name="Ovchinnikova G."/>
            <person name="Lu M."/>
            <person name="Kyrpides N."/>
            <person name="Mavromatis K."/>
            <person name="Ivanova N."/>
            <person name="Brettin T."/>
            <person name="Detter J.C."/>
            <person name="Han C."/>
            <person name="Larimer F."/>
            <person name="Land M."/>
            <person name="Hauser L."/>
            <person name="Markowitz V."/>
            <person name="Cheng J.-F."/>
            <person name="Hugenholtz P."/>
            <person name="Woyke T."/>
            <person name="Wu D."/>
            <person name="Spring S."/>
            <person name="Lang E."/>
            <person name="Kopitz M."/>
            <person name="Brambilla E."/>
            <person name="Klenk H.-P."/>
            <person name="Eisen J.A."/>
        </authorList>
    </citation>
    <scope>NUCLEOTIDE SEQUENCE [LARGE SCALE GENOMIC DNA]</scope>
    <source>
        <strain evidence="4">ATCC 23117 / DSM 6794 / NBRC 15988 / NCIMB 1366 / Sio-4</strain>
    </source>
</reference>
<keyword evidence="4" id="KW-1185">Reference proteome</keyword>
<feature type="transmembrane region" description="Helical" evidence="2">
    <location>
        <begin position="92"/>
        <end position="112"/>
    </location>
</feature>
<dbReference type="HOGENOM" id="CLU_570799_0_0_10"/>
<evidence type="ECO:0000256" key="1">
    <source>
        <dbReference type="SAM" id="Coils"/>
    </source>
</evidence>
<proteinExistence type="predicted"/>
<evidence type="ECO:0000313" key="4">
    <source>
        <dbReference type="Proteomes" id="UP000006054"/>
    </source>
</evidence>
<dbReference type="Proteomes" id="UP000006054">
    <property type="component" value="Chromosome"/>
</dbReference>
<gene>
    <name evidence="3" type="ordered locus">Fleli_3604</name>
</gene>
<organism evidence="3 4">
    <name type="scientific">Bernardetia litoralis (strain ATCC 23117 / DSM 6794 / NBRC 15988 / NCIMB 1366 / Fx l1 / Sio-4)</name>
    <name type="common">Flexibacter litoralis</name>
    <dbReference type="NCBI Taxonomy" id="880071"/>
    <lineage>
        <taxon>Bacteria</taxon>
        <taxon>Pseudomonadati</taxon>
        <taxon>Bacteroidota</taxon>
        <taxon>Cytophagia</taxon>
        <taxon>Cytophagales</taxon>
        <taxon>Bernardetiaceae</taxon>
        <taxon>Bernardetia</taxon>
    </lineage>
</organism>
<dbReference type="RefSeq" id="WP_014799345.1">
    <property type="nucleotide sequence ID" value="NC_018018.1"/>
</dbReference>
<keyword evidence="2" id="KW-0812">Transmembrane</keyword>